<protein>
    <submittedName>
        <fullName evidence="1">Uncharacterized protein</fullName>
    </submittedName>
</protein>
<accession>A0A9Q1QDS7</accession>
<comment type="caution">
    <text evidence="1">The sequence shown here is derived from an EMBL/GenBank/DDBJ whole genome shotgun (WGS) entry which is preliminary data.</text>
</comment>
<dbReference type="EMBL" id="JAKOGI010000273">
    <property type="protein sequence ID" value="KAJ8438029.1"/>
    <property type="molecule type" value="Genomic_DNA"/>
</dbReference>
<dbReference type="AlphaFoldDB" id="A0A9Q1QDS7"/>
<name>A0A9Q1QDS7_9CARY</name>
<keyword evidence="2" id="KW-1185">Reference proteome</keyword>
<evidence type="ECO:0000313" key="1">
    <source>
        <dbReference type="EMBL" id="KAJ8438029.1"/>
    </source>
</evidence>
<organism evidence="1 2">
    <name type="scientific">Carnegiea gigantea</name>
    <dbReference type="NCBI Taxonomy" id="171969"/>
    <lineage>
        <taxon>Eukaryota</taxon>
        <taxon>Viridiplantae</taxon>
        <taxon>Streptophyta</taxon>
        <taxon>Embryophyta</taxon>
        <taxon>Tracheophyta</taxon>
        <taxon>Spermatophyta</taxon>
        <taxon>Magnoliopsida</taxon>
        <taxon>eudicotyledons</taxon>
        <taxon>Gunneridae</taxon>
        <taxon>Pentapetalae</taxon>
        <taxon>Caryophyllales</taxon>
        <taxon>Cactineae</taxon>
        <taxon>Cactaceae</taxon>
        <taxon>Cactoideae</taxon>
        <taxon>Echinocereeae</taxon>
        <taxon>Carnegiea</taxon>
    </lineage>
</organism>
<proteinExistence type="predicted"/>
<evidence type="ECO:0000313" key="2">
    <source>
        <dbReference type="Proteomes" id="UP001153076"/>
    </source>
</evidence>
<reference evidence="1" key="1">
    <citation type="submission" date="2022-04" db="EMBL/GenBank/DDBJ databases">
        <title>Carnegiea gigantea Genome sequencing and assembly v2.</title>
        <authorList>
            <person name="Copetti D."/>
            <person name="Sanderson M.J."/>
            <person name="Burquez A."/>
            <person name="Wojciechowski M.F."/>
        </authorList>
    </citation>
    <scope>NUCLEOTIDE SEQUENCE</scope>
    <source>
        <strain evidence="1">SGP5-SGP5p</strain>
        <tissue evidence="1">Aerial part</tissue>
    </source>
</reference>
<sequence>MKVSRGLSRGRVGMVDDGRRQQVEWVIGKILEEVTYTHVWMEGDGASGGNGRVGRELVVYVLWVGELEEDGDEKLIYVGGSTKCILLKEGMAMEEVLRLVTGIRGSDLHEGKLWLKYDRQMLMAIEGDVDVRMILKENDDHGHFYAEEVHVDVTPLSTSVVSAASECPIVDGKKVAASLTLVRTDLYTDILTWEWSRLWCVRHDLHGCARTKCTGNVLQPRRRAALTR</sequence>
<dbReference type="Proteomes" id="UP001153076">
    <property type="component" value="Unassembled WGS sequence"/>
</dbReference>
<gene>
    <name evidence="1" type="ORF">Cgig2_030010</name>
</gene>